<dbReference type="SUPFAM" id="SSF55874">
    <property type="entry name" value="ATPase domain of HSP90 chaperone/DNA topoisomerase II/histidine kinase"/>
    <property type="match status" value="1"/>
</dbReference>
<evidence type="ECO:0000259" key="4">
    <source>
        <dbReference type="PROSITE" id="PS50043"/>
    </source>
</evidence>
<protein>
    <submittedName>
        <fullName evidence="5">Transcriptional regulatory protein devR (DosR)</fullName>
    </submittedName>
</protein>
<dbReference type="InterPro" id="IPR000792">
    <property type="entry name" value="Tscrpt_reg_LuxR_C"/>
</dbReference>
<dbReference type="GO" id="GO:0003677">
    <property type="term" value="F:DNA binding"/>
    <property type="evidence" value="ECO:0007669"/>
    <property type="project" value="UniProtKB-KW"/>
</dbReference>
<dbReference type="SMART" id="SM00421">
    <property type="entry name" value="HTH_LUXR"/>
    <property type="match status" value="1"/>
</dbReference>
<dbReference type="Pfam" id="PF00196">
    <property type="entry name" value="GerE"/>
    <property type="match status" value="1"/>
</dbReference>
<dbReference type="AlphaFoldDB" id="A0A0H5NSQ2"/>
<keyword evidence="1" id="KW-0805">Transcription regulation</keyword>
<evidence type="ECO:0000256" key="2">
    <source>
        <dbReference type="ARBA" id="ARBA00023125"/>
    </source>
</evidence>
<evidence type="ECO:0000313" key="6">
    <source>
        <dbReference type="Proteomes" id="UP000057820"/>
    </source>
</evidence>
<name>A0A0H5NSQ2_NOCFR</name>
<reference evidence="6" key="1">
    <citation type="submission" date="2015-03" db="EMBL/GenBank/DDBJ databases">
        <authorList>
            <consortium name="Pathogen Informatics"/>
        </authorList>
    </citation>
    <scope>NUCLEOTIDE SEQUENCE [LARGE SCALE GENOMIC DNA]</scope>
    <source>
        <strain evidence="6">NCTC11134</strain>
    </source>
</reference>
<dbReference type="PROSITE" id="PS50043">
    <property type="entry name" value="HTH_LUXR_2"/>
    <property type="match status" value="1"/>
</dbReference>
<dbReference type="InterPro" id="IPR036890">
    <property type="entry name" value="HATPase_C_sf"/>
</dbReference>
<dbReference type="SUPFAM" id="SSF46894">
    <property type="entry name" value="C-terminal effector domain of the bipartite response regulators"/>
    <property type="match status" value="1"/>
</dbReference>
<dbReference type="Gene3D" id="3.30.565.10">
    <property type="entry name" value="Histidine kinase-like ATPase, C-terminal domain"/>
    <property type="match status" value="1"/>
</dbReference>
<feature type="domain" description="HTH luxR-type" evidence="4">
    <location>
        <begin position="354"/>
        <end position="419"/>
    </location>
</feature>
<sequence>MTRSAHPACDHARDQLAAVRAVIEGPLGEIARRLSRHLAEGWPHRALVVFTRECTGRPRKVAGPPDLVDVVTIDELDALKDTVPPGGWASTVGRFAGAPRPLWLVRDAIGTLLVLVPRAERELPSPHQLAAIFGLVAVSIRQQVTQAGPDYLAESRAASSERARATAELTAAHEAALAGILATLRAPNLDDGRARGIAAAAASEALLAVRAAQSADRNLAEESPAAAFARLREEIVPLLRDRDLAVEFVAPPPTSRPIPGEVASGARAMAHAVVLAFLNRCGSRLRIAWECDDDALVMDLRDQGEGLDDLDGLRRRLHGRVAALAARADYESVPGWGSRVTVRIPLEPPAAPGDQSLLAGLNRRQREVLALVCAGMRNKAIARELGLAESTVKFHVAGVLKKLGVATRGEAAALGLRAAAAGSRPAVAVAESG</sequence>
<dbReference type="RefSeq" id="WP_060592902.1">
    <property type="nucleotide sequence ID" value="NZ_CP031418.1"/>
</dbReference>
<dbReference type="KEGG" id="nfr:ERS450000_02886"/>
<dbReference type="EMBL" id="LN868938">
    <property type="protein sequence ID" value="CRY78348.1"/>
    <property type="molecule type" value="Genomic_DNA"/>
</dbReference>
<dbReference type="PANTHER" id="PTHR44688:SF16">
    <property type="entry name" value="DNA-BINDING TRANSCRIPTIONAL ACTIVATOR DEVR_DOSR"/>
    <property type="match status" value="1"/>
</dbReference>
<gene>
    <name evidence="5" type="primary">devR_4</name>
    <name evidence="5" type="ORF">ERS450000_02886</name>
</gene>
<dbReference type="PRINTS" id="PR00038">
    <property type="entry name" value="HTHLUXR"/>
</dbReference>
<dbReference type="CDD" id="cd06170">
    <property type="entry name" value="LuxR_C_like"/>
    <property type="match status" value="1"/>
</dbReference>
<keyword evidence="3" id="KW-0804">Transcription</keyword>
<accession>A0A0H5NSQ2</accession>
<dbReference type="Proteomes" id="UP000057820">
    <property type="component" value="Chromosome 1"/>
</dbReference>
<proteinExistence type="predicted"/>
<evidence type="ECO:0000256" key="1">
    <source>
        <dbReference type="ARBA" id="ARBA00023015"/>
    </source>
</evidence>
<dbReference type="GO" id="GO:0006355">
    <property type="term" value="P:regulation of DNA-templated transcription"/>
    <property type="evidence" value="ECO:0007669"/>
    <property type="project" value="InterPro"/>
</dbReference>
<keyword evidence="2" id="KW-0238">DNA-binding</keyword>
<evidence type="ECO:0000256" key="3">
    <source>
        <dbReference type="ARBA" id="ARBA00023163"/>
    </source>
</evidence>
<dbReference type="InterPro" id="IPR036388">
    <property type="entry name" value="WH-like_DNA-bd_sf"/>
</dbReference>
<dbReference type="InterPro" id="IPR016032">
    <property type="entry name" value="Sig_transdc_resp-reg_C-effctor"/>
</dbReference>
<dbReference type="PANTHER" id="PTHR44688">
    <property type="entry name" value="DNA-BINDING TRANSCRIPTIONAL ACTIVATOR DEVR_DOSR"/>
    <property type="match status" value="1"/>
</dbReference>
<organism evidence="5 6">
    <name type="scientific">Nocardia farcinica</name>
    <dbReference type="NCBI Taxonomy" id="37329"/>
    <lineage>
        <taxon>Bacteria</taxon>
        <taxon>Bacillati</taxon>
        <taxon>Actinomycetota</taxon>
        <taxon>Actinomycetes</taxon>
        <taxon>Mycobacteriales</taxon>
        <taxon>Nocardiaceae</taxon>
        <taxon>Nocardia</taxon>
    </lineage>
</organism>
<evidence type="ECO:0000313" key="5">
    <source>
        <dbReference type="EMBL" id="CRY78348.1"/>
    </source>
</evidence>
<dbReference type="Gene3D" id="1.10.10.10">
    <property type="entry name" value="Winged helix-like DNA-binding domain superfamily/Winged helix DNA-binding domain"/>
    <property type="match status" value="1"/>
</dbReference>